<name>A0A4T0W3L8_9PEZI</name>
<dbReference type="PANTHER" id="PTHR11709:SF488">
    <property type="entry name" value="LACCASE-RELATED"/>
    <property type="match status" value="1"/>
</dbReference>
<dbReference type="InterPro" id="IPR011706">
    <property type="entry name" value="Cu-oxidase_C"/>
</dbReference>
<evidence type="ECO:0000256" key="2">
    <source>
        <dbReference type="ARBA" id="ARBA00022723"/>
    </source>
</evidence>
<keyword evidence="3" id="KW-0732">Signal</keyword>
<reference evidence="8 9" key="1">
    <citation type="journal article" date="2019" name="Genome Biol. Evol.">
        <title>Genomic Plasticity Mediated by Transposable Elements in the Plant Pathogenic Fungus Colletotrichum higginsianum.</title>
        <authorList>
            <person name="Tsushima A."/>
            <person name="Gan P."/>
            <person name="Kumakura N."/>
            <person name="Narusaka M."/>
            <person name="Takano Y."/>
            <person name="Narusaka Y."/>
            <person name="Shirasu K."/>
        </authorList>
    </citation>
    <scope>NUCLEOTIDE SEQUENCE [LARGE SCALE GENOMIC DNA]</scope>
    <source>
        <strain evidence="8 9">MAFF305635-RFP</strain>
    </source>
</reference>
<comment type="similarity">
    <text evidence="1">Belongs to the multicopper oxidase family.</text>
</comment>
<feature type="domain" description="Plastocyanin-like" evidence="7">
    <location>
        <begin position="137"/>
        <end position="247"/>
    </location>
</feature>
<dbReference type="AlphaFoldDB" id="A0A4T0W3L8"/>
<dbReference type="InterPro" id="IPR045087">
    <property type="entry name" value="Cu-oxidase_fam"/>
</dbReference>
<dbReference type="InterPro" id="IPR008972">
    <property type="entry name" value="Cupredoxin"/>
</dbReference>
<dbReference type="OrthoDB" id="2121828at2759"/>
<keyword evidence="5" id="KW-0325">Glycoprotein</keyword>
<dbReference type="Pfam" id="PF00394">
    <property type="entry name" value="Cu-oxidase"/>
    <property type="match status" value="1"/>
</dbReference>
<evidence type="ECO:0000259" key="6">
    <source>
        <dbReference type="Pfam" id="PF00394"/>
    </source>
</evidence>
<dbReference type="SUPFAM" id="SSF49503">
    <property type="entry name" value="Cupredoxins"/>
    <property type="match status" value="2"/>
</dbReference>
<keyword evidence="2" id="KW-0479">Metal-binding</keyword>
<feature type="domain" description="Plastocyanin-like" evidence="6">
    <location>
        <begin position="2"/>
        <end position="82"/>
    </location>
</feature>
<keyword evidence="4" id="KW-0560">Oxidoreductase</keyword>
<dbReference type="InterPro" id="IPR001117">
    <property type="entry name" value="Cu-oxidase_2nd"/>
</dbReference>
<dbReference type="GO" id="GO:0016491">
    <property type="term" value="F:oxidoreductase activity"/>
    <property type="evidence" value="ECO:0007669"/>
    <property type="project" value="UniProtKB-KW"/>
</dbReference>
<evidence type="ECO:0000313" key="9">
    <source>
        <dbReference type="Proteomes" id="UP000305883"/>
    </source>
</evidence>
<sequence length="277" mass="31207">MLNVLNIGFEHAIQFSIDDHKLWIVANDGGFVKPQLVDVLYITNGARYTVLVKLDQEGDDYAMRLVSTSTHQNLHGYSVLRYPVWLALFSLTAMFQPSRYEEHVTECFLNQRPWQLYHAQMAPLLFIDNVSAVEPPIVGDLPWGTTVDVIVQNTVDDTMPLYKHGDPMFLLGSKPNATWEWGTVKEAIAAGVEGLNLKTPALQLVHDVPPLGWAVVRWEIRVRGATMLHSNKFKYYAMGMSAPLLEGMDSNMQNEIPEHAKSMPHVEFTPKNDGVFG</sequence>
<evidence type="ECO:0000256" key="3">
    <source>
        <dbReference type="ARBA" id="ARBA00022729"/>
    </source>
</evidence>
<evidence type="ECO:0000256" key="1">
    <source>
        <dbReference type="ARBA" id="ARBA00010609"/>
    </source>
</evidence>
<dbReference type="Gene3D" id="2.60.40.420">
    <property type="entry name" value="Cupredoxins - blue copper proteins"/>
    <property type="match status" value="2"/>
</dbReference>
<comment type="caution">
    <text evidence="8">The sequence shown here is derived from an EMBL/GenBank/DDBJ whole genome shotgun (WGS) entry which is preliminary data.</text>
</comment>
<evidence type="ECO:0000256" key="4">
    <source>
        <dbReference type="ARBA" id="ARBA00023002"/>
    </source>
</evidence>
<dbReference type="Pfam" id="PF07731">
    <property type="entry name" value="Cu-oxidase_2"/>
    <property type="match status" value="1"/>
</dbReference>
<dbReference type="GO" id="GO:0005507">
    <property type="term" value="F:copper ion binding"/>
    <property type="evidence" value="ECO:0007669"/>
    <property type="project" value="InterPro"/>
</dbReference>
<organism evidence="8 9">
    <name type="scientific">Colletotrichum higginsianum</name>
    <dbReference type="NCBI Taxonomy" id="80884"/>
    <lineage>
        <taxon>Eukaryota</taxon>
        <taxon>Fungi</taxon>
        <taxon>Dikarya</taxon>
        <taxon>Ascomycota</taxon>
        <taxon>Pezizomycotina</taxon>
        <taxon>Sordariomycetes</taxon>
        <taxon>Hypocreomycetidae</taxon>
        <taxon>Glomerellales</taxon>
        <taxon>Glomerellaceae</taxon>
        <taxon>Colletotrichum</taxon>
        <taxon>Colletotrichum destructivum species complex</taxon>
    </lineage>
</organism>
<dbReference type="EMBL" id="MWPZ01000004">
    <property type="protein sequence ID" value="TIC99335.1"/>
    <property type="molecule type" value="Genomic_DNA"/>
</dbReference>
<dbReference type="PANTHER" id="PTHR11709">
    <property type="entry name" value="MULTI-COPPER OXIDASE"/>
    <property type="match status" value="1"/>
</dbReference>
<evidence type="ECO:0000259" key="7">
    <source>
        <dbReference type="Pfam" id="PF07731"/>
    </source>
</evidence>
<evidence type="ECO:0000313" key="8">
    <source>
        <dbReference type="EMBL" id="TIC99335.1"/>
    </source>
</evidence>
<protein>
    <submittedName>
        <fullName evidence="8">Laccase-1</fullName>
    </submittedName>
</protein>
<dbReference type="Proteomes" id="UP000305883">
    <property type="component" value="Unassembled WGS sequence"/>
</dbReference>
<accession>A0A4T0W3L8</accession>
<gene>
    <name evidence="8" type="ORF">CH35J_006248</name>
</gene>
<evidence type="ECO:0000256" key="5">
    <source>
        <dbReference type="ARBA" id="ARBA00023180"/>
    </source>
</evidence>
<proteinExistence type="inferred from homology"/>